<name>A0ABU1WLF6_9BURK</name>
<dbReference type="EMBL" id="JAVDWU010000004">
    <property type="protein sequence ID" value="MDR7150132.1"/>
    <property type="molecule type" value="Genomic_DNA"/>
</dbReference>
<evidence type="ECO:0000313" key="3">
    <source>
        <dbReference type="Proteomes" id="UP001265700"/>
    </source>
</evidence>
<evidence type="ECO:0000313" key="2">
    <source>
        <dbReference type="EMBL" id="MDR7150132.1"/>
    </source>
</evidence>
<organism evidence="2 3">
    <name type="scientific">Hydrogenophaga palleronii</name>
    <dbReference type="NCBI Taxonomy" id="65655"/>
    <lineage>
        <taxon>Bacteria</taxon>
        <taxon>Pseudomonadati</taxon>
        <taxon>Pseudomonadota</taxon>
        <taxon>Betaproteobacteria</taxon>
        <taxon>Burkholderiales</taxon>
        <taxon>Comamonadaceae</taxon>
        <taxon>Hydrogenophaga</taxon>
    </lineage>
</organism>
<keyword evidence="3" id="KW-1185">Reference proteome</keyword>
<comment type="caution">
    <text evidence="2">The sequence shown here is derived from an EMBL/GenBank/DDBJ whole genome shotgun (WGS) entry which is preliminary data.</text>
</comment>
<reference evidence="2 3" key="1">
    <citation type="submission" date="2023-07" db="EMBL/GenBank/DDBJ databases">
        <title>Sorghum-associated microbial communities from plants grown in Nebraska, USA.</title>
        <authorList>
            <person name="Schachtman D."/>
        </authorList>
    </citation>
    <scope>NUCLEOTIDE SEQUENCE [LARGE SCALE GENOMIC DNA]</scope>
    <source>
        <strain evidence="2 3">4249</strain>
    </source>
</reference>
<dbReference type="Proteomes" id="UP001265700">
    <property type="component" value="Unassembled WGS sequence"/>
</dbReference>
<accession>A0ABU1WLF6</accession>
<feature type="region of interest" description="Disordered" evidence="1">
    <location>
        <begin position="43"/>
        <end position="66"/>
    </location>
</feature>
<gene>
    <name evidence="2" type="ORF">J2W49_002090</name>
</gene>
<proteinExistence type="predicted"/>
<protein>
    <submittedName>
        <fullName evidence="2">Uncharacterized protein</fullName>
    </submittedName>
</protein>
<feature type="compositionally biased region" description="Low complexity" evidence="1">
    <location>
        <begin position="43"/>
        <end position="55"/>
    </location>
</feature>
<evidence type="ECO:0000256" key="1">
    <source>
        <dbReference type="SAM" id="MobiDB-lite"/>
    </source>
</evidence>
<sequence length="137" mass="14324">MLLSRRPLRHITRMILAVWLFALGAGVANACLLNSPDHGSETSFSAASSSTSLAHTHQKEPPDPGTAGCFKFCDEPALAIKKLEPPIGDGGAGMVGTLPRALAPAVTSATANRPLVLSHRPAHLALPIAARPHRLTL</sequence>
<dbReference type="RefSeq" id="WP_310315356.1">
    <property type="nucleotide sequence ID" value="NZ_JAVDWU010000004.1"/>
</dbReference>